<keyword evidence="1" id="KW-0805">Transcription regulation</keyword>
<dbReference type="InterPro" id="IPR020449">
    <property type="entry name" value="Tscrpt_reg_AraC-type_HTH"/>
</dbReference>
<evidence type="ECO:0000256" key="3">
    <source>
        <dbReference type="ARBA" id="ARBA00023163"/>
    </source>
</evidence>
<dbReference type="PANTHER" id="PTHR46796:SF12">
    <property type="entry name" value="HTH-TYPE DNA-BINDING TRANSCRIPTIONAL ACTIVATOR EUTR"/>
    <property type="match status" value="1"/>
</dbReference>
<reference evidence="5 6" key="1">
    <citation type="journal article" date="2017" name="Front. Microbiol.">
        <title>Phaeobacter piscinae sp. nov., a species of the Roseobacter group and potential aquaculture probiont.</title>
        <authorList>
            <person name="Sonnenschein E.C."/>
            <person name="Phippen C.B.W."/>
            <person name="Nielsen K.F."/>
            <person name="Mateiu R.V."/>
            <person name="Melchiorsen J."/>
            <person name="Gram L."/>
            <person name="Overmann J."/>
            <person name="Freese H.M."/>
        </authorList>
    </citation>
    <scope>NUCLEOTIDE SEQUENCE [LARGE SCALE GENOMIC DNA]</scope>
    <source>
        <strain evidence="5 6">P88</strain>
    </source>
</reference>
<dbReference type="SUPFAM" id="SSF51182">
    <property type="entry name" value="RmlC-like cupins"/>
    <property type="match status" value="1"/>
</dbReference>
<dbReference type="InterPro" id="IPR009057">
    <property type="entry name" value="Homeodomain-like_sf"/>
</dbReference>
<dbReference type="AlphaFoldDB" id="A0A2I7KCV7"/>
<keyword evidence="3" id="KW-0804">Transcription</keyword>
<evidence type="ECO:0000256" key="1">
    <source>
        <dbReference type="ARBA" id="ARBA00023015"/>
    </source>
</evidence>
<accession>A0A2I7KCV7</accession>
<dbReference type="Pfam" id="PF12833">
    <property type="entry name" value="HTH_18"/>
    <property type="match status" value="1"/>
</dbReference>
<dbReference type="PROSITE" id="PS00041">
    <property type="entry name" value="HTH_ARAC_FAMILY_1"/>
    <property type="match status" value="1"/>
</dbReference>
<dbReference type="InterPro" id="IPR018062">
    <property type="entry name" value="HTH_AraC-typ_CS"/>
</dbReference>
<protein>
    <submittedName>
        <fullName evidence="5">Transcriptional regulator, AraC family</fullName>
    </submittedName>
</protein>
<dbReference type="GO" id="GO:0043565">
    <property type="term" value="F:sequence-specific DNA binding"/>
    <property type="evidence" value="ECO:0007669"/>
    <property type="project" value="InterPro"/>
</dbReference>
<evidence type="ECO:0000259" key="4">
    <source>
        <dbReference type="PROSITE" id="PS01124"/>
    </source>
</evidence>
<sequence>MGGHVMVSGHGAKTYAAAEDKILLLPEGLHSFAGAEAIMTNGQAGIFHKLLYQDAFGTEFFSNVPCLAYVLRGRETFFDADGEETAVAPGDTLLVPRHHHMVSEFSSETGPLEAVLFFFSDAVITEFLAATSCGVTTAPRSKTALFSGSPSLREYVGALPRVYGRLQASPALVKSKLLELLLLLDLHDRQGQLWRFLAHENSQRARRNIKQVMRAHALADLSVADYARLSGRSVSTFQRDFKRAFGEVPSVWLRRARLDHARDRVIEGKDTIADIALAAGFSDTSHFIKAYKSQFDLTPKQHRLHLA</sequence>
<dbReference type="GO" id="GO:0003700">
    <property type="term" value="F:DNA-binding transcription factor activity"/>
    <property type="evidence" value="ECO:0007669"/>
    <property type="project" value="InterPro"/>
</dbReference>
<proteinExistence type="predicted"/>
<dbReference type="PANTHER" id="PTHR46796">
    <property type="entry name" value="HTH-TYPE TRANSCRIPTIONAL ACTIVATOR RHAS-RELATED"/>
    <property type="match status" value="1"/>
</dbReference>
<dbReference type="Proteomes" id="UP000236447">
    <property type="component" value="Chromosome"/>
</dbReference>
<dbReference type="InterPro" id="IPR050204">
    <property type="entry name" value="AraC_XylS_family_regulators"/>
</dbReference>
<dbReference type="Pfam" id="PF22200">
    <property type="entry name" value="ExsA_N"/>
    <property type="match status" value="1"/>
</dbReference>
<evidence type="ECO:0000256" key="2">
    <source>
        <dbReference type="ARBA" id="ARBA00023125"/>
    </source>
</evidence>
<dbReference type="SMART" id="SM00342">
    <property type="entry name" value="HTH_ARAC"/>
    <property type="match status" value="1"/>
</dbReference>
<organism evidence="5 6">
    <name type="scientific">Phaeobacter inhibens</name>
    <dbReference type="NCBI Taxonomy" id="221822"/>
    <lineage>
        <taxon>Bacteria</taxon>
        <taxon>Pseudomonadati</taxon>
        <taxon>Pseudomonadota</taxon>
        <taxon>Alphaproteobacteria</taxon>
        <taxon>Rhodobacterales</taxon>
        <taxon>Roseobacteraceae</taxon>
        <taxon>Phaeobacter</taxon>
    </lineage>
</organism>
<dbReference type="SUPFAM" id="SSF46689">
    <property type="entry name" value="Homeodomain-like"/>
    <property type="match status" value="2"/>
</dbReference>
<evidence type="ECO:0000313" key="5">
    <source>
        <dbReference type="EMBL" id="AUR00430.1"/>
    </source>
</evidence>
<keyword evidence="2" id="KW-0238">DNA-binding</keyword>
<feature type="domain" description="HTH araC/xylS-type" evidence="4">
    <location>
        <begin position="207"/>
        <end position="305"/>
    </location>
</feature>
<dbReference type="InterPro" id="IPR054015">
    <property type="entry name" value="ExsA-like_N"/>
</dbReference>
<dbReference type="PROSITE" id="PS01124">
    <property type="entry name" value="HTH_ARAC_FAMILY_2"/>
    <property type="match status" value="1"/>
</dbReference>
<dbReference type="InterPro" id="IPR011051">
    <property type="entry name" value="RmlC_Cupin_sf"/>
</dbReference>
<dbReference type="InterPro" id="IPR018060">
    <property type="entry name" value="HTH_AraC"/>
</dbReference>
<reference evidence="5 6" key="2">
    <citation type="journal article" date="2017" name="Genome Biol. Evol.">
        <title>Trajectories and Drivers of Genome Evolution in Surface-Associated Marine Phaeobacter.</title>
        <authorList>
            <person name="Freese H.M."/>
            <person name="Sikorski J."/>
            <person name="Bunk B."/>
            <person name="Scheuner C."/>
            <person name="Meier-Kolthoff J.P."/>
            <person name="Sproer C."/>
            <person name="Gram L."/>
            <person name="Overmann J."/>
        </authorList>
    </citation>
    <scope>NUCLEOTIDE SEQUENCE [LARGE SCALE GENOMIC DNA]</scope>
    <source>
        <strain evidence="5 6">P88</strain>
    </source>
</reference>
<name>A0A2I7KCV7_9RHOB</name>
<dbReference type="EMBL" id="CP010725">
    <property type="protein sequence ID" value="AUR00430.1"/>
    <property type="molecule type" value="Genomic_DNA"/>
</dbReference>
<dbReference type="Gene3D" id="1.10.10.60">
    <property type="entry name" value="Homeodomain-like"/>
    <property type="match status" value="1"/>
</dbReference>
<dbReference type="PRINTS" id="PR00032">
    <property type="entry name" value="HTHARAC"/>
</dbReference>
<evidence type="ECO:0000313" key="6">
    <source>
        <dbReference type="Proteomes" id="UP000236447"/>
    </source>
</evidence>
<gene>
    <name evidence="5" type="ORF">PhaeoP88_03098</name>
</gene>